<protein>
    <submittedName>
        <fullName evidence="2">Uncharacterized protein</fullName>
    </submittedName>
</protein>
<accession>A0A8K0DR72</accession>
<feature type="region of interest" description="Disordered" evidence="1">
    <location>
        <begin position="1"/>
        <end position="21"/>
    </location>
</feature>
<gene>
    <name evidence="2" type="ORF">FNV43_RR22847</name>
</gene>
<evidence type="ECO:0000313" key="2">
    <source>
        <dbReference type="EMBL" id="KAF3435755.1"/>
    </source>
</evidence>
<dbReference type="Proteomes" id="UP000796880">
    <property type="component" value="Unassembled WGS sequence"/>
</dbReference>
<keyword evidence="3" id="KW-1185">Reference proteome</keyword>
<organism evidence="2 3">
    <name type="scientific">Rhamnella rubrinervis</name>
    <dbReference type="NCBI Taxonomy" id="2594499"/>
    <lineage>
        <taxon>Eukaryota</taxon>
        <taxon>Viridiplantae</taxon>
        <taxon>Streptophyta</taxon>
        <taxon>Embryophyta</taxon>
        <taxon>Tracheophyta</taxon>
        <taxon>Spermatophyta</taxon>
        <taxon>Magnoliopsida</taxon>
        <taxon>eudicotyledons</taxon>
        <taxon>Gunneridae</taxon>
        <taxon>Pentapetalae</taxon>
        <taxon>rosids</taxon>
        <taxon>fabids</taxon>
        <taxon>Rosales</taxon>
        <taxon>Rhamnaceae</taxon>
        <taxon>rhamnoid group</taxon>
        <taxon>Rhamneae</taxon>
        <taxon>Rhamnella</taxon>
    </lineage>
</organism>
<name>A0A8K0DR72_9ROSA</name>
<dbReference type="AlphaFoldDB" id="A0A8K0DR72"/>
<dbReference type="EMBL" id="VOIH02000010">
    <property type="protein sequence ID" value="KAF3435755.1"/>
    <property type="molecule type" value="Genomic_DNA"/>
</dbReference>
<evidence type="ECO:0000256" key="1">
    <source>
        <dbReference type="SAM" id="MobiDB-lite"/>
    </source>
</evidence>
<proteinExistence type="predicted"/>
<reference evidence="2" key="1">
    <citation type="submission" date="2020-03" db="EMBL/GenBank/DDBJ databases">
        <title>A high-quality chromosome-level genome assembly of a woody plant with both climbing and erect habits, Rhamnella rubrinervis.</title>
        <authorList>
            <person name="Lu Z."/>
            <person name="Yang Y."/>
            <person name="Zhu X."/>
            <person name="Sun Y."/>
        </authorList>
    </citation>
    <scope>NUCLEOTIDE SEQUENCE</scope>
    <source>
        <strain evidence="2">BYM</strain>
        <tissue evidence="2">Leaf</tissue>
    </source>
</reference>
<sequence length="55" mass="6352">MAEQRTVTVAPPEEEEEEEEEEFRSRIVQLLASARWCQLRSPIRWHSALPSASQG</sequence>
<evidence type="ECO:0000313" key="3">
    <source>
        <dbReference type="Proteomes" id="UP000796880"/>
    </source>
</evidence>
<feature type="compositionally biased region" description="Acidic residues" evidence="1">
    <location>
        <begin position="12"/>
        <end position="21"/>
    </location>
</feature>
<comment type="caution">
    <text evidence="2">The sequence shown here is derived from an EMBL/GenBank/DDBJ whole genome shotgun (WGS) entry which is preliminary data.</text>
</comment>